<dbReference type="AlphaFoldDB" id="A0A2M4D1H6"/>
<sequence length="69" mass="7373">MSLCCKPVVIPLVLRFVVAAKHPRKRPKPKGLISPSPFFLSLPVTNVTPGTCVMSCVCVCVCSSVCGNR</sequence>
<evidence type="ECO:0000256" key="1">
    <source>
        <dbReference type="SAM" id="SignalP"/>
    </source>
</evidence>
<evidence type="ECO:0000313" key="2">
    <source>
        <dbReference type="EMBL" id="MBW71406.1"/>
    </source>
</evidence>
<reference evidence="2" key="1">
    <citation type="submission" date="2018-01" db="EMBL/GenBank/DDBJ databases">
        <title>An insight into the sialome of Amazonian anophelines.</title>
        <authorList>
            <person name="Ribeiro J.M."/>
            <person name="Scarpassa V."/>
            <person name="Calvo E."/>
        </authorList>
    </citation>
    <scope>NUCLEOTIDE SEQUENCE</scope>
</reference>
<protein>
    <submittedName>
        <fullName evidence="2">Putative secreted protein</fullName>
    </submittedName>
</protein>
<organism evidence="2">
    <name type="scientific">Anopheles darlingi</name>
    <name type="common">Mosquito</name>
    <dbReference type="NCBI Taxonomy" id="43151"/>
    <lineage>
        <taxon>Eukaryota</taxon>
        <taxon>Metazoa</taxon>
        <taxon>Ecdysozoa</taxon>
        <taxon>Arthropoda</taxon>
        <taxon>Hexapoda</taxon>
        <taxon>Insecta</taxon>
        <taxon>Pterygota</taxon>
        <taxon>Neoptera</taxon>
        <taxon>Endopterygota</taxon>
        <taxon>Diptera</taxon>
        <taxon>Nematocera</taxon>
        <taxon>Culicoidea</taxon>
        <taxon>Culicidae</taxon>
        <taxon>Anophelinae</taxon>
        <taxon>Anopheles</taxon>
    </lineage>
</organism>
<proteinExistence type="predicted"/>
<keyword evidence="1" id="KW-0732">Signal</keyword>
<feature type="chain" id="PRO_5014941248" evidence="1">
    <location>
        <begin position="20"/>
        <end position="69"/>
    </location>
</feature>
<dbReference type="EMBL" id="GGFL01007228">
    <property type="protein sequence ID" value="MBW71406.1"/>
    <property type="molecule type" value="Transcribed_RNA"/>
</dbReference>
<feature type="signal peptide" evidence="1">
    <location>
        <begin position="1"/>
        <end position="19"/>
    </location>
</feature>
<accession>A0A2M4D1H6</accession>
<name>A0A2M4D1H6_ANODA</name>